<keyword evidence="3" id="KW-1185">Reference proteome</keyword>
<organism evidence="2 3">
    <name type="scientific">Tricholomella constricta</name>
    <dbReference type="NCBI Taxonomy" id="117010"/>
    <lineage>
        <taxon>Eukaryota</taxon>
        <taxon>Fungi</taxon>
        <taxon>Dikarya</taxon>
        <taxon>Basidiomycota</taxon>
        <taxon>Agaricomycotina</taxon>
        <taxon>Agaricomycetes</taxon>
        <taxon>Agaricomycetidae</taxon>
        <taxon>Agaricales</taxon>
        <taxon>Tricholomatineae</taxon>
        <taxon>Lyophyllaceae</taxon>
        <taxon>Tricholomella</taxon>
    </lineage>
</organism>
<name>A0A8H5M958_9AGAR</name>
<evidence type="ECO:0000313" key="2">
    <source>
        <dbReference type="EMBL" id="KAF5385940.1"/>
    </source>
</evidence>
<dbReference type="EMBL" id="JAACJP010000003">
    <property type="protein sequence ID" value="KAF5385940.1"/>
    <property type="molecule type" value="Genomic_DNA"/>
</dbReference>
<evidence type="ECO:0000313" key="3">
    <source>
        <dbReference type="Proteomes" id="UP000565441"/>
    </source>
</evidence>
<protein>
    <submittedName>
        <fullName evidence="2">Uncharacterized protein</fullName>
    </submittedName>
</protein>
<proteinExistence type="predicted"/>
<comment type="caution">
    <text evidence="2">The sequence shown here is derived from an EMBL/GenBank/DDBJ whole genome shotgun (WGS) entry which is preliminary data.</text>
</comment>
<feature type="transmembrane region" description="Helical" evidence="1">
    <location>
        <begin position="20"/>
        <end position="40"/>
    </location>
</feature>
<keyword evidence="1" id="KW-0472">Membrane</keyword>
<dbReference type="AlphaFoldDB" id="A0A8H5M958"/>
<dbReference type="OrthoDB" id="3020812at2759"/>
<reference evidence="2 3" key="1">
    <citation type="journal article" date="2020" name="ISME J.">
        <title>Uncovering the hidden diversity of litter-decomposition mechanisms in mushroom-forming fungi.</title>
        <authorList>
            <person name="Floudas D."/>
            <person name="Bentzer J."/>
            <person name="Ahren D."/>
            <person name="Johansson T."/>
            <person name="Persson P."/>
            <person name="Tunlid A."/>
        </authorList>
    </citation>
    <scope>NUCLEOTIDE SEQUENCE [LARGE SCALE GENOMIC DNA]</scope>
    <source>
        <strain evidence="2 3">CBS 661.87</strain>
    </source>
</reference>
<keyword evidence="1" id="KW-0812">Transmembrane</keyword>
<dbReference type="Proteomes" id="UP000565441">
    <property type="component" value="Unassembled WGS sequence"/>
</dbReference>
<gene>
    <name evidence="2" type="ORF">D9615_002297</name>
</gene>
<evidence type="ECO:0000256" key="1">
    <source>
        <dbReference type="SAM" id="Phobius"/>
    </source>
</evidence>
<keyword evidence="1" id="KW-1133">Transmembrane helix</keyword>
<sequence>MYNWINALPKLSKFTDAHATMHPLAFLAVAAALCSLFFSVPRAARYRRSAALKSSLNPILDQAIINRTKKPPSQSSSVAHLCSFLVAKQVLLIGPETTYHLHSLWLNALQAHENRYISCYGPESCTFHHVCRSSSNATINNRDRFNKFPRQQDLLATNSSIIRYVLSTSLHAEPNPQDPAYTLPVVDPETGIRVKNAYWLKHVKHANVIIMNRGPLPAPAWTYENSASGGNWSYADKLYLNRSTAYVDDDAHSLAVRIVNAALHTTLTTFLPSALRALAAIESHQAAPKPLLVWHGSWYLQARCLAAANSGFLVQDLLNPPYSIDPWSLYYNAQGFVYMQNHLMHNLLPRYGGVFHALRITEVADGGRGPVDSGRRRYVGDCLLYPPTTAYGSAMQRTFLSGLAKMVEATLVDAE</sequence>
<accession>A0A8H5M958</accession>